<dbReference type="Pfam" id="PF13407">
    <property type="entry name" value="Peripla_BP_4"/>
    <property type="match status" value="1"/>
</dbReference>
<dbReference type="PANTHER" id="PTHR46847">
    <property type="entry name" value="D-ALLOSE-BINDING PERIPLASMIC PROTEIN-RELATED"/>
    <property type="match status" value="1"/>
</dbReference>
<dbReference type="Gene3D" id="3.40.50.2300">
    <property type="match status" value="2"/>
</dbReference>
<dbReference type="SUPFAM" id="SSF53822">
    <property type="entry name" value="Periplasmic binding protein-like I"/>
    <property type="match status" value="1"/>
</dbReference>
<evidence type="ECO:0000256" key="1">
    <source>
        <dbReference type="ARBA" id="ARBA00004196"/>
    </source>
</evidence>
<comment type="subcellular location">
    <subcellularLocation>
        <location evidence="1">Cell envelope</location>
    </subcellularLocation>
</comment>
<evidence type="ECO:0000259" key="5">
    <source>
        <dbReference type="Pfam" id="PF13407"/>
    </source>
</evidence>
<evidence type="ECO:0000256" key="3">
    <source>
        <dbReference type="ARBA" id="ARBA00022729"/>
    </source>
</evidence>
<dbReference type="PANTHER" id="PTHR46847:SF3">
    <property type="entry name" value="GALACTOFURANOSE-BINDING PROTEIN YTFQ"/>
    <property type="match status" value="1"/>
</dbReference>
<dbReference type="GO" id="GO:0030313">
    <property type="term" value="C:cell envelope"/>
    <property type="evidence" value="ECO:0007669"/>
    <property type="project" value="UniProtKB-SubCell"/>
</dbReference>
<name>A0A5B0G6D8_9BURK</name>
<dbReference type="AlphaFoldDB" id="A0A5B0G6D8"/>
<sequence length="341" mass="37002">MKMKRVTLLAACAASLVCASASAAAPDIGLSNGYFGTEWRNQMVDGAKEQFQTYKTKGLASNLVVQQSGANTGQQIQDMRNMIRQKTGAIMVDANSATALNGVISEAERSKIPVVSFDQAVSNKYAVNVTVDHYKWGQRYAEWIAGQLHGKGNVVVLDGIPGHPAAEARKKAALDTFAKYPGIKVVWSGYGEWDEAKAQAVMATVIAAQPQIDAVFTEDAMALGVLRAFENANRRIAVMTGEAQKGFLEEWKKQRDAGNPMQVFVQVNPPDISRTALGIAVRLAQGHKLKPLPENTYYFPITKTVTADTLDATLASMNGKPDSYFLGQWLSEPELDALFTP</sequence>
<keyword evidence="3 4" id="KW-0732">Signal</keyword>
<gene>
    <name evidence="6" type="ORF">FVF58_49010</name>
</gene>
<evidence type="ECO:0000313" key="6">
    <source>
        <dbReference type="EMBL" id="KAA0997489.1"/>
    </source>
</evidence>
<dbReference type="GO" id="GO:0030246">
    <property type="term" value="F:carbohydrate binding"/>
    <property type="evidence" value="ECO:0007669"/>
    <property type="project" value="UniProtKB-ARBA"/>
</dbReference>
<dbReference type="Proteomes" id="UP000325273">
    <property type="component" value="Unassembled WGS sequence"/>
</dbReference>
<dbReference type="InterPro" id="IPR028082">
    <property type="entry name" value="Peripla_BP_I"/>
</dbReference>
<proteinExistence type="inferred from homology"/>
<feature type="domain" description="Periplasmic binding protein" evidence="5">
    <location>
        <begin position="28"/>
        <end position="287"/>
    </location>
</feature>
<keyword evidence="7" id="KW-1185">Reference proteome</keyword>
<comment type="similarity">
    <text evidence="2">Belongs to the bacterial solute-binding protein 2 family.</text>
</comment>
<evidence type="ECO:0000313" key="7">
    <source>
        <dbReference type="Proteomes" id="UP000325273"/>
    </source>
</evidence>
<protein>
    <submittedName>
        <fullName evidence="6">ABC transporter substrate-binding protein</fullName>
    </submittedName>
</protein>
<dbReference type="EMBL" id="VTUZ01000084">
    <property type="protein sequence ID" value="KAA0997489.1"/>
    <property type="molecule type" value="Genomic_DNA"/>
</dbReference>
<accession>A0A5B0G6D8</accession>
<evidence type="ECO:0000256" key="2">
    <source>
        <dbReference type="ARBA" id="ARBA00007639"/>
    </source>
</evidence>
<feature type="signal peptide" evidence="4">
    <location>
        <begin position="1"/>
        <end position="23"/>
    </location>
</feature>
<organism evidence="6 7">
    <name type="scientific">Paraburkholderia panacisoli</name>
    <dbReference type="NCBI Taxonomy" id="2603818"/>
    <lineage>
        <taxon>Bacteria</taxon>
        <taxon>Pseudomonadati</taxon>
        <taxon>Pseudomonadota</taxon>
        <taxon>Betaproteobacteria</taxon>
        <taxon>Burkholderiales</taxon>
        <taxon>Burkholderiaceae</taxon>
        <taxon>Paraburkholderia</taxon>
    </lineage>
</organism>
<dbReference type="RefSeq" id="WP_149676690.1">
    <property type="nucleotide sequence ID" value="NZ_VTUZ01000084.1"/>
</dbReference>
<evidence type="ECO:0000256" key="4">
    <source>
        <dbReference type="SAM" id="SignalP"/>
    </source>
</evidence>
<feature type="chain" id="PRO_5022717684" evidence="4">
    <location>
        <begin position="24"/>
        <end position="341"/>
    </location>
</feature>
<reference evidence="6 7" key="1">
    <citation type="submission" date="2019-08" db="EMBL/GenBank/DDBJ databases">
        <title>Paraburkholderia sp. DCY113.</title>
        <authorList>
            <person name="Kang J."/>
        </authorList>
    </citation>
    <scope>NUCLEOTIDE SEQUENCE [LARGE SCALE GENOMIC DNA]</scope>
    <source>
        <strain evidence="6 7">DCY113</strain>
    </source>
</reference>
<dbReference type="CDD" id="cd19999">
    <property type="entry name" value="PBP1_ABC_sugar_binding-like"/>
    <property type="match status" value="1"/>
</dbReference>
<comment type="caution">
    <text evidence="6">The sequence shown here is derived from an EMBL/GenBank/DDBJ whole genome shotgun (WGS) entry which is preliminary data.</text>
</comment>
<dbReference type="InterPro" id="IPR025997">
    <property type="entry name" value="SBP_2_dom"/>
</dbReference>